<dbReference type="EMBL" id="CADIKL010000039">
    <property type="protein sequence ID" value="CAB3802928.1"/>
    <property type="molecule type" value="Genomic_DNA"/>
</dbReference>
<protein>
    <submittedName>
        <fullName evidence="2">Uncharacterized protein</fullName>
    </submittedName>
</protein>
<accession>A0A6J5GSK5</accession>
<gene>
    <name evidence="2" type="ORF">LMG28688_05667</name>
</gene>
<feature type="transmembrane region" description="Helical" evidence="1">
    <location>
        <begin position="12"/>
        <end position="31"/>
    </location>
</feature>
<keyword evidence="3" id="KW-1185">Reference proteome</keyword>
<feature type="transmembrane region" description="Helical" evidence="1">
    <location>
        <begin position="92"/>
        <end position="111"/>
    </location>
</feature>
<sequence length="118" mass="12997">MPTTVATKLKAELCLIVFLCVSAIVVGPLSLCSVLRPGSESLASWFQRSGAITSIFAVFAQYRISGFLVSIRGGTFAESWSLYHLFETHHHVLSWVIAVITIWGALVWGYGDLFLKYA</sequence>
<keyword evidence="1" id="KW-0472">Membrane</keyword>
<evidence type="ECO:0000313" key="3">
    <source>
        <dbReference type="Proteomes" id="UP000494119"/>
    </source>
</evidence>
<evidence type="ECO:0000256" key="1">
    <source>
        <dbReference type="SAM" id="Phobius"/>
    </source>
</evidence>
<keyword evidence="1" id="KW-0812">Transmembrane</keyword>
<keyword evidence="1" id="KW-1133">Transmembrane helix</keyword>
<proteinExistence type="predicted"/>
<dbReference type="Proteomes" id="UP000494119">
    <property type="component" value="Unassembled WGS sequence"/>
</dbReference>
<evidence type="ECO:0000313" key="2">
    <source>
        <dbReference type="EMBL" id="CAB3802928.1"/>
    </source>
</evidence>
<organism evidence="2 3">
    <name type="scientific">Paraburkholderia caffeinitolerans</name>
    <dbReference type="NCBI Taxonomy" id="1723730"/>
    <lineage>
        <taxon>Bacteria</taxon>
        <taxon>Pseudomonadati</taxon>
        <taxon>Pseudomonadota</taxon>
        <taxon>Betaproteobacteria</taxon>
        <taxon>Burkholderiales</taxon>
        <taxon>Burkholderiaceae</taxon>
        <taxon>Paraburkholderia</taxon>
    </lineage>
</organism>
<reference evidence="2 3" key="1">
    <citation type="submission" date="2020-04" db="EMBL/GenBank/DDBJ databases">
        <authorList>
            <person name="De Canck E."/>
        </authorList>
    </citation>
    <scope>NUCLEOTIDE SEQUENCE [LARGE SCALE GENOMIC DNA]</scope>
    <source>
        <strain evidence="2 3">LMG 28688</strain>
    </source>
</reference>
<dbReference type="AlphaFoldDB" id="A0A6J5GSK5"/>
<feature type="transmembrane region" description="Helical" evidence="1">
    <location>
        <begin position="51"/>
        <end position="71"/>
    </location>
</feature>
<name>A0A6J5GSK5_9BURK</name>